<dbReference type="Proteomes" id="UP000223606">
    <property type="component" value="Chromosome 1"/>
</dbReference>
<dbReference type="PANTHER" id="PTHR42973:SF39">
    <property type="entry name" value="FAD-BINDING PCMH-TYPE DOMAIN-CONTAINING PROTEIN"/>
    <property type="match status" value="1"/>
</dbReference>
<dbReference type="InterPro" id="IPR016167">
    <property type="entry name" value="FAD-bd_PCMH_sub1"/>
</dbReference>
<dbReference type="RefSeq" id="WP_099557169.1">
    <property type="nucleotide sequence ID" value="NZ_LT960614.1"/>
</dbReference>
<protein>
    <submittedName>
        <fullName evidence="7">6-hydroxy-D-nicotine oxidase</fullName>
        <ecNumber evidence="7">1.5.3.6</ecNumber>
    </submittedName>
</protein>
<dbReference type="SUPFAM" id="SSF56176">
    <property type="entry name" value="FAD-binding/transporter-associated domain-like"/>
    <property type="match status" value="1"/>
</dbReference>
<feature type="domain" description="FAD-binding PCMH-type" evidence="6">
    <location>
        <begin position="36"/>
        <end position="206"/>
    </location>
</feature>
<dbReference type="Gene3D" id="3.30.43.10">
    <property type="entry name" value="Uridine Diphospho-n-acetylenolpyruvylglucosamine Reductase, domain 2"/>
    <property type="match status" value="1"/>
</dbReference>
<comment type="cofactor">
    <cofactor evidence="1">
        <name>FAD</name>
        <dbReference type="ChEBI" id="CHEBI:57692"/>
    </cofactor>
</comment>
<evidence type="ECO:0000256" key="5">
    <source>
        <dbReference type="ARBA" id="ARBA00023002"/>
    </source>
</evidence>
<dbReference type="InterPro" id="IPR016169">
    <property type="entry name" value="FAD-bd_PCMH_sub2"/>
</dbReference>
<dbReference type="OrthoDB" id="9775082at2"/>
<name>A0A2C9D9M0_9HYPH</name>
<dbReference type="InterPro" id="IPR036318">
    <property type="entry name" value="FAD-bd_PCMH-like_sf"/>
</dbReference>
<dbReference type="InterPro" id="IPR006094">
    <property type="entry name" value="Oxid_FAD_bind_N"/>
</dbReference>
<dbReference type="PROSITE" id="PS00862">
    <property type="entry name" value="OX2_COVAL_FAD"/>
    <property type="match status" value="1"/>
</dbReference>
<dbReference type="EC" id="1.5.3.6" evidence="7"/>
<keyword evidence="4" id="KW-0274">FAD</keyword>
<comment type="similarity">
    <text evidence="2">Belongs to the oxygen-dependent FAD-linked oxidoreductase family.</text>
</comment>
<evidence type="ECO:0000256" key="1">
    <source>
        <dbReference type="ARBA" id="ARBA00001974"/>
    </source>
</evidence>
<evidence type="ECO:0000259" key="6">
    <source>
        <dbReference type="PROSITE" id="PS51387"/>
    </source>
</evidence>
<dbReference type="EMBL" id="LT960614">
    <property type="protein sequence ID" value="SON56838.1"/>
    <property type="molecule type" value="Genomic_DNA"/>
</dbReference>
<dbReference type="PROSITE" id="PS51387">
    <property type="entry name" value="FAD_PCMH"/>
    <property type="match status" value="1"/>
</dbReference>
<organism evidence="7 8">
    <name type="scientific">Hartmannibacter diazotrophicus</name>
    <dbReference type="NCBI Taxonomy" id="1482074"/>
    <lineage>
        <taxon>Bacteria</taxon>
        <taxon>Pseudomonadati</taxon>
        <taxon>Pseudomonadota</taxon>
        <taxon>Alphaproteobacteria</taxon>
        <taxon>Hyphomicrobiales</taxon>
        <taxon>Pleomorphomonadaceae</taxon>
        <taxon>Hartmannibacter</taxon>
    </lineage>
</organism>
<evidence type="ECO:0000256" key="4">
    <source>
        <dbReference type="ARBA" id="ARBA00022827"/>
    </source>
</evidence>
<evidence type="ECO:0000313" key="8">
    <source>
        <dbReference type="Proteomes" id="UP000223606"/>
    </source>
</evidence>
<dbReference type="PANTHER" id="PTHR42973">
    <property type="entry name" value="BINDING OXIDOREDUCTASE, PUTATIVE (AFU_ORTHOLOGUE AFUA_1G17690)-RELATED"/>
    <property type="match status" value="1"/>
</dbReference>
<keyword evidence="8" id="KW-1185">Reference proteome</keyword>
<dbReference type="KEGG" id="hdi:HDIA_3297"/>
<accession>A0A2C9D9M0</accession>
<evidence type="ECO:0000313" key="7">
    <source>
        <dbReference type="EMBL" id="SON56838.1"/>
    </source>
</evidence>
<dbReference type="Gene3D" id="3.40.462.20">
    <property type="match status" value="1"/>
</dbReference>
<evidence type="ECO:0000256" key="3">
    <source>
        <dbReference type="ARBA" id="ARBA00022630"/>
    </source>
</evidence>
<dbReference type="GO" id="GO:0018530">
    <property type="term" value="F:(R)-6-hydroxynicotine oxidase activity"/>
    <property type="evidence" value="ECO:0007669"/>
    <property type="project" value="UniProtKB-EC"/>
</dbReference>
<sequence length="464" mass="49683">MTIEILKRSVRGEVLTHTDDSYCTARNGLLWNGRKPQRSPQIIVKAACAADVQAVVRYASTHGLHVSARGSGHNCSGIALQDSIVVDLSGLAHISVDMARRVAEVGPGVVNRELVRSLEAIGLAFPAGHCGSVAVSGYLLGGGIGWNSGEWGAACENVESVDVVLADGELRRVSATEHPDIFWAVRGGGPEFFGIVTGYRLKLQPLRRHITTSVFTYPLGRIAEVRDWMAASVEDGPNNLEFTVTMTSPPPPLAGAVSKVVSGIATVFATSEAEARATLSRISDAAPVGALHIQEEIPTSYDMLYDIIAGHFPEGARYGVESFWEEGASGSFVADLAAQVEVAPTPETFALAVVVPERDKTAKREDMAFALSGRVFGCAYAIWRVEELDGAGMSWLRATSDRVGDKAIGHYVGECDLEREGRLERCYTPATWRRLQALKTLYDPAGMFAHRRGAAAPMAAMSAA</sequence>
<keyword evidence="5 7" id="KW-0560">Oxidoreductase</keyword>
<gene>
    <name evidence="7" type="ORF">HDIA_3297</name>
</gene>
<dbReference type="AlphaFoldDB" id="A0A2C9D9M0"/>
<dbReference type="Gene3D" id="3.30.465.10">
    <property type="match status" value="1"/>
</dbReference>
<dbReference type="InterPro" id="IPR006093">
    <property type="entry name" value="Oxy_OxRdtase_FAD_BS"/>
</dbReference>
<evidence type="ECO:0000256" key="2">
    <source>
        <dbReference type="ARBA" id="ARBA00005466"/>
    </source>
</evidence>
<reference evidence="8" key="1">
    <citation type="submission" date="2017-09" db="EMBL/GenBank/DDBJ databases">
        <title>Genome sequence of Nannocystis excedens DSM 71.</title>
        <authorList>
            <person name="Blom J."/>
        </authorList>
    </citation>
    <scope>NUCLEOTIDE SEQUENCE [LARGE SCALE GENOMIC DNA]</scope>
    <source>
        <strain evidence="8">type strain: E19</strain>
    </source>
</reference>
<dbReference type="InterPro" id="IPR016166">
    <property type="entry name" value="FAD-bd_PCMH"/>
</dbReference>
<keyword evidence="3" id="KW-0285">Flavoprotein</keyword>
<proteinExistence type="inferred from homology"/>
<dbReference type="Pfam" id="PF01565">
    <property type="entry name" value="FAD_binding_4"/>
    <property type="match status" value="1"/>
</dbReference>
<dbReference type="InterPro" id="IPR050416">
    <property type="entry name" value="FAD-linked_Oxidoreductase"/>
</dbReference>
<dbReference type="GO" id="GO:0071949">
    <property type="term" value="F:FAD binding"/>
    <property type="evidence" value="ECO:0007669"/>
    <property type="project" value="InterPro"/>
</dbReference>